<dbReference type="SUPFAM" id="SSF51735">
    <property type="entry name" value="NAD(P)-binding Rossmann-fold domains"/>
    <property type="match status" value="1"/>
</dbReference>
<evidence type="ECO:0000313" key="5">
    <source>
        <dbReference type="Proteomes" id="UP000515163"/>
    </source>
</evidence>
<dbReference type="RefSeq" id="XP_031561884.1">
    <property type="nucleotide sequence ID" value="XM_031706024.1"/>
</dbReference>
<dbReference type="GeneID" id="116297740"/>
<evidence type="ECO:0000259" key="4">
    <source>
        <dbReference type="SMART" id="SM00829"/>
    </source>
</evidence>
<dbReference type="Pfam" id="PF00107">
    <property type="entry name" value="ADH_zinc_N"/>
    <property type="match status" value="1"/>
</dbReference>
<dbReference type="FunFam" id="3.40.50.720:FF:000053">
    <property type="entry name" value="Quinone oxidoreductase 1"/>
    <property type="match status" value="1"/>
</dbReference>
<dbReference type="GO" id="GO:0005829">
    <property type="term" value="C:cytosol"/>
    <property type="evidence" value="ECO:0007669"/>
    <property type="project" value="TreeGrafter"/>
</dbReference>
<dbReference type="SUPFAM" id="SSF50129">
    <property type="entry name" value="GroES-like"/>
    <property type="match status" value="1"/>
</dbReference>
<sequence length="353" mass="37762">MIKLCKPRSSFFFSLSRLASLPSNIYKANMSMKAAVIHEYGDSSKFCYEDVAIPEPRKGEVLIKNLASGVNFLDVYHRMAGNAKDLPKILGVEAAGIVEKLGPDTEGVDVGARVAFFHVGAGSYAQFSCIPANRVVPVPEGISLDLAASVMVQGMTAHYMVKSVRHLKPGVSVLIHAVAGGTGSFLCQVAKHAGAYVIGTCSTEAKAAKAKAAGADEVILYSQKDFVEETMRITDGKGVNVIYDSVGKDTFSKGFGCLAPKGMMVSYGSSSGTPDQVDIPTLGKASHYVTRPSLVSYISSVKDLRMRSSEVFQWLLQGDVKLSDSIILSLSEVKKAHDIIESRGTMGKILLRP</sequence>
<evidence type="ECO:0000256" key="1">
    <source>
        <dbReference type="ARBA" id="ARBA00022857"/>
    </source>
</evidence>
<dbReference type="OrthoDB" id="3509362at2759"/>
<dbReference type="SMART" id="SM00829">
    <property type="entry name" value="PKS_ER"/>
    <property type="match status" value="1"/>
</dbReference>
<dbReference type="InterPro" id="IPR013154">
    <property type="entry name" value="ADH-like_N"/>
</dbReference>
<protein>
    <recommendedName>
        <fullName evidence="3">Probable quinone oxidoreductase</fullName>
    </recommendedName>
</protein>
<evidence type="ECO:0000256" key="2">
    <source>
        <dbReference type="ARBA" id="ARBA00023002"/>
    </source>
</evidence>
<dbReference type="Gene3D" id="3.90.180.10">
    <property type="entry name" value="Medium-chain alcohol dehydrogenases, catalytic domain"/>
    <property type="match status" value="1"/>
</dbReference>
<gene>
    <name evidence="6" type="primary">LOC116297740</name>
</gene>
<accession>A0A6P8HZU0</accession>
<dbReference type="InterPro" id="IPR020843">
    <property type="entry name" value="ER"/>
</dbReference>
<dbReference type="AlphaFoldDB" id="A0A6P8HZU0"/>
<dbReference type="CDD" id="cd05286">
    <property type="entry name" value="QOR2"/>
    <property type="match status" value="1"/>
</dbReference>
<evidence type="ECO:0000313" key="6">
    <source>
        <dbReference type="RefSeq" id="XP_031561884.1"/>
    </source>
</evidence>
<dbReference type="KEGG" id="aten:116297740"/>
<proteinExistence type="predicted"/>
<dbReference type="Pfam" id="PF08240">
    <property type="entry name" value="ADH_N"/>
    <property type="match status" value="1"/>
</dbReference>
<dbReference type="PANTHER" id="PTHR48106:SF13">
    <property type="entry name" value="QUINONE OXIDOREDUCTASE-RELATED"/>
    <property type="match status" value="1"/>
</dbReference>
<dbReference type="InParanoid" id="A0A6P8HZU0"/>
<dbReference type="GO" id="GO:0070402">
    <property type="term" value="F:NADPH binding"/>
    <property type="evidence" value="ECO:0007669"/>
    <property type="project" value="TreeGrafter"/>
</dbReference>
<dbReference type="GO" id="GO:0003960">
    <property type="term" value="F:quinone reductase (NADPH) activity"/>
    <property type="evidence" value="ECO:0007669"/>
    <property type="project" value="InterPro"/>
</dbReference>
<dbReference type="InterPro" id="IPR047618">
    <property type="entry name" value="QOR-like"/>
</dbReference>
<dbReference type="GO" id="GO:0035925">
    <property type="term" value="F:mRNA 3'-UTR AU-rich region binding"/>
    <property type="evidence" value="ECO:0007669"/>
    <property type="project" value="TreeGrafter"/>
</dbReference>
<dbReference type="InterPro" id="IPR013149">
    <property type="entry name" value="ADH-like_C"/>
</dbReference>
<keyword evidence="2" id="KW-0560">Oxidoreductase</keyword>
<dbReference type="Gene3D" id="3.40.50.720">
    <property type="entry name" value="NAD(P)-binding Rossmann-like Domain"/>
    <property type="match status" value="1"/>
</dbReference>
<dbReference type="InterPro" id="IPR036291">
    <property type="entry name" value="NAD(P)-bd_dom_sf"/>
</dbReference>
<feature type="domain" description="Enoyl reductase (ER)" evidence="4">
    <location>
        <begin position="41"/>
        <end position="351"/>
    </location>
</feature>
<dbReference type="InterPro" id="IPR011032">
    <property type="entry name" value="GroES-like_sf"/>
</dbReference>
<keyword evidence="5" id="KW-1185">Reference proteome</keyword>
<evidence type="ECO:0000256" key="3">
    <source>
        <dbReference type="ARBA" id="ARBA00070796"/>
    </source>
</evidence>
<name>A0A6P8HZU0_ACTTE</name>
<reference evidence="6" key="1">
    <citation type="submission" date="2025-08" db="UniProtKB">
        <authorList>
            <consortium name="RefSeq"/>
        </authorList>
    </citation>
    <scope>IDENTIFICATION</scope>
    <source>
        <tissue evidence="6">Tentacle</tissue>
    </source>
</reference>
<dbReference type="Proteomes" id="UP000515163">
    <property type="component" value="Unplaced"/>
</dbReference>
<keyword evidence="1" id="KW-0521">NADP</keyword>
<dbReference type="PANTHER" id="PTHR48106">
    <property type="entry name" value="QUINONE OXIDOREDUCTASE PIG3-RELATED"/>
    <property type="match status" value="1"/>
</dbReference>
<organism evidence="5 6">
    <name type="scientific">Actinia tenebrosa</name>
    <name type="common">Australian red waratah sea anemone</name>
    <dbReference type="NCBI Taxonomy" id="6105"/>
    <lineage>
        <taxon>Eukaryota</taxon>
        <taxon>Metazoa</taxon>
        <taxon>Cnidaria</taxon>
        <taxon>Anthozoa</taxon>
        <taxon>Hexacorallia</taxon>
        <taxon>Actiniaria</taxon>
        <taxon>Actiniidae</taxon>
        <taxon>Actinia</taxon>
    </lineage>
</organism>